<protein>
    <submittedName>
        <fullName evidence="3">Uncharacterized protein</fullName>
    </submittedName>
</protein>
<feature type="transmembrane region" description="Helical" evidence="1">
    <location>
        <begin position="82"/>
        <end position="103"/>
    </location>
</feature>
<evidence type="ECO:0000313" key="2">
    <source>
        <dbReference type="EMBL" id="SMQ12643.1"/>
    </source>
</evidence>
<dbReference type="OrthoDB" id="8454375at2"/>
<keyword evidence="1" id="KW-0472">Membrane</keyword>
<dbReference type="AlphaFoldDB" id="A0A238TBK7"/>
<feature type="transmembrane region" description="Helical" evidence="1">
    <location>
        <begin position="44"/>
        <end position="61"/>
    </location>
</feature>
<keyword evidence="4" id="KW-1185">Reference proteome</keyword>
<reference evidence="2" key="1">
    <citation type="submission" date="2017-05" db="EMBL/GenBank/DDBJ databases">
        <authorList>
            <person name="Song R."/>
            <person name="Chenine A.L."/>
            <person name="Ruprecht R.M."/>
        </authorList>
    </citation>
    <scope>NUCLEOTIDE SEQUENCE</scope>
    <source>
        <strain evidence="2">Kingella_eburonensis</strain>
    </source>
</reference>
<organism evidence="3 4">
    <name type="scientific">Kingella negevensis</name>
    <dbReference type="NCBI Taxonomy" id="1522312"/>
    <lineage>
        <taxon>Bacteria</taxon>
        <taxon>Pseudomonadati</taxon>
        <taxon>Pseudomonadota</taxon>
        <taxon>Betaproteobacteria</taxon>
        <taxon>Neisseriales</taxon>
        <taxon>Neisseriaceae</taxon>
        <taxon>Kingella</taxon>
    </lineage>
</organism>
<reference evidence="3 4" key="2">
    <citation type="submission" date="2017-06" db="EMBL/GenBank/DDBJ databases">
        <authorList>
            <person name="Kim H.J."/>
            <person name="Triplett B.A."/>
        </authorList>
    </citation>
    <scope>NUCLEOTIDE SEQUENCE [LARGE SCALE GENOMIC DNA]</scope>
    <source>
        <strain evidence="3">Kingella_eburonensis</strain>
    </source>
</reference>
<gene>
    <name evidence="3" type="ORF">KEBURONENSIS_01523</name>
    <name evidence="2" type="ORF">KEBURONENSIS_01544</name>
</gene>
<keyword evidence="1" id="KW-1133">Transmembrane helix</keyword>
<dbReference type="EMBL" id="FXUV02000033">
    <property type="protein sequence ID" value="SNB74501.1"/>
    <property type="molecule type" value="Genomic_DNA"/>
</dbReference>
<proteinExistence type="predicted"/>
<dbReference type="Proteomes" id="UP000215450">
    <property type="component" value="Unassembled WGS sequence"/>
</dbReference>
<dbReference type="EMBL" id="FXUV01000028">
    <property type="protein sequence ID" value="SMQ12643.1"/>
    <property type="molecule type" value="Genomic_DNA"/>
</dbReference>
<dbReference type="STRING" id="1522312.GCA_900177895_01060"/>
<evidence type="ECO:0000256" key="1">
    <source>
        <dbReference type="SAM" id="Phobius"/>
    </source>
</evidence>
<feature type="transmembrane region" description="Helical" evidence="1">
    <location>
        <begin position="12"/>
        <end position="32"/>
    </location>
</feature>
<accession>A0A238TBK7</accession>
<evidence type="ECO:0000313" key="3">
    <source>
        <dbReference type="EMBL" id="SNB74501.1"/>
    </source>
</evidence>
<dbReference type="RefSeq" id="WP_095062789.1">
    <property type="nucleotide sequence ID" value="NZ_FXUV02000033.1"/>
</dbReference>
<evidence type="ECO:0000313" key="4">
    <source>
        <dbReference type="Proteomes" id="UP000215450"/>
    </source>
</evidence>
<keyword evidence="1" id="KW-0812">Transmembrane</keyword>
<sequence>MSFLKFNIKNRLWQTFWLQGVLISQILWAGFAYLRWGMEPVNKLMIFPCMIFLMIYTAWICRKIFVAGQHAENPEVGVIAQYLTVAWALNTTFILGFIGAHVWQM</sequence>
<name>A0A238TBK7_9NEIS</name>